<evidence type="ECO:0000256" key="3">
    <source>
        <dbReference type="ARBA" id="ARBA00022679"/>
    </source>
</evidence>
<evidence type="ECO:0000313" key="8">
    <source>
        <dbReference type="EMBL" id="KAG9509615.1"/>
    </source>
</evidence>
<keyword evidence="6" id="KW-0067">ATP-binding</keyword>
<keyword evidence="9" id="KW-1185">Reference proteome</keyword>
<feature type="non-terminal residue" evidence="8">
    <location>
        <position position="1"/>
    </location>
</feature>
<keyword evidence="2" id="KW-0723">Serine/threonine-protein kinase</keyword>
<dbReference type="InterPro" id="IPR000719">
    <property type="entry name" value="Prot_kinase_dom"/>
</dbReference>
<dbReference type="SUPFAM" id="SSF56112">
    <property type="entry name" value="Protein kinase-like (PK-like)"/>
    <property type="match status" value="1"/>
</dbReference>
<evidence type="ECO:0000256" key="6">
    <source>
        <dbReference type="ARBA" id="ARBA00022840"/>
    </source>
</evidence>
<dbReference type="Gene3D" id="1.10.510.10">
    <property type="entry name" value="Transferase(Phosphotransferase) domain 1"/>
    <property type="match status" value="1"/>
</dbReference>
<proteinExistence type="inferred from homology"/>
<feature type="domain" description="Protein kinase" evidence="7">
    <location>
        <begin position="1"/>
        <end position="177"/>
    </location>
</feature>
<keyword evidence="4" id="KW-0547">Nucleotide-binding</keyword>
<evidence type="ECO:0000256" key="5">
    <source>
        <dbReference type="ARBA" id="ARBA00022777"/>
    </source>
</evidence>
<protein>
    <submittedName>
        <fullName evidence="8">Cyclin-dependent kinase 6</fullName>
    </submittedName>
</protein>
<sequence length="191" mass="21807">MYQLLDGVSFIHANSIIHRDLKPQNVLITNSGQVKIADFGLARSYKPQQIQTSIVVTLWYRCPEILLASAEGYASAVDMWSTGCIFAELVRRKPLFRGISENNQLVSIFEIIGSPAEYEWPEGTRLAYRSYAGYTAADFEELFPELDHDAIDLMKKMLLFNPEHRITAKNALQHDYLIQYQTTQTPTTSRQ</sequence>
<keyword evidence="3" id="KW-0808">Transferase</keyword>
<dbReference type="PROSITE" id="PS00108">
    <property type="entry name" value="PROTEIN_KINASE_ST"/>
    <property type="match status" value="1"/>
</dbReference>
<name>A0ABQ7S868_9ACAR</name>
<evidence type="ECO:0000256" key="2">
    <source>
        <dbReference type="ARBA" id="ARBA00022527"/>
    </source>
</evidence>
<reference evidence="8 9" key="1">
    <citation type="submission" date="2020-10" db="EMBL/GenBank/DDBJ databases">
        <authorList>
            <person name="Klimov P.B."/>
            <person name="Dyachkov S.M."/>
            <person name="Chetverikov P.E."/>
        </authorList>
    </citation>
    <scope>NUCLEOTIDE SEQUENCE [LARGE SCALE GENOMIC DNA]</scope>
    <source>
        <strain evidence="8">BMOC 18-1129-001#AD2665</strain>
        <tissue evidence="8">Entire mites</tissue>
    </source>
</reference>
<dbReference type="PROSITE" id="PS50011">
    <property type="entry name" value="PROTEIN_KINASE_DOM"/>
    <property type="match status" value="1"/>
</dbReference>
<dbReference type="PANTHER" id="PTHR24056:SF472">
    <property type="entry name" value="CYCLIN-DEPENDENT KINASE 4, ISOFORM A"/>
    <property type="match status" value="1"/>
</dbReference>
<keyword evidence="5 8" id="KW-0418">Kinase</keyword>
<accession>A0ABQ7S868</accession>
<gene>
    <name evidence="8" type="primary">Cdk6</name>
    <name evidence="8" type="ORF">GZH46_01860</name>
</gene>
<dbReference type="InterPro" id="IPR011009">
    <property type="entry name" value="Kinase-like_dom_sf"/>
</dbReference>
<evidence type="ECO:0000256" key="4">
    <source>
        <dbReference type="ARBA" id="ARBA00022741"/>
    </source>
</evidence>
<dbReference type="InterPro" id="IPR008271">
    <property type="entry name" value="Ser/Thr_kinase_AS"/>
</dbReference>
<comment type="caution">
    <text evidence="8">The sequence shown here is derived from an EMBL/GenBank/DDBJ whole genome shotgun (WGS) entry which is preliminary data.</text>
</comment>
<dbReference type="InterPro" id="IPR050108">
    <property type="entry name" value="CDK"/>
</dbReference>
<dbReference type="GO" id="GO:0016301">
    <property type="term" value="F:kinase activity"/>
    <property type="evidence" value="ECO:0007669"/>
    <property type="project" value="UniProtKB-KW"/>
</dbReference>
<evidence type="ECO:0000313" key="9">
    <source>
        <dbReference type="Proteomes" id="UP000825002"/>
    </source>
</evidence>
<dbReference type="SMART" id="SM00220">
    <property type="entry name" value="S_TKc"/>
    <property type="match status" value="1"/>
</dbReference>
<evidence type="ECO:0000259" key="7">
    <source>
        <dbReference type="PROSITE" id="PS50011"/>
    </source>
</evidence>
<dbReference type="EMBL" id="JAIFTH010000400">
    <property type="protein sequence ID" value="KAG9509615.1"/>
    <property type="molecule type" value="Genomic_DNA"/>
</dbReference>
<dbReference type="Proteomes" id="UP000825002">
    <property type="component" value="Unassembled WGS sequence"/>
</dbReference>
<evidence type="ECO:0000256" key="1">
    <source>
        <dbReference type="ARBA" id="ARBA00006485"/>
    </source>
</evidence>
<organism evidence="8 9">
    <name type="scientific">Fragariocoptes setiger</name>
    <dbReference type="NCBI Taxonomy" id="1670756"/>
    <lineage>
        <taxon>Eukaryota</taxon>
        <taxon>Metazoa</taxon>
        <taxon>Ecdysozoa</taxon>
        <taxon>Arthropoda</taxon>
        <taxon>Chelicerata</taxon>
        <taxon>Arachnida</taxon>
        <taxon>Acari</taxon>
        <taxon>Acariformes</taxon>
        <taxon>Trombidiformes</taxon>
        <taxon>Prostigmata</taxon>
        <taxon>Eupodina</taxon>
        <taxon>Eriophyoidea</taxon>
        <taxon>Phytoptidae</taxon>
        <taxon>Fragariocoptes</taxon>
    </lineage>
</organism>
<dbReference type="Pfam" id="PF00069">
    <property type="entry name" value="Pkinase"/>
    <property type="match status" value="1"/>
</dbReference>
<comment type="similarity">
    <text evidence="1">Belongs to the protein kinase superfamily. CMGC Ser/Thr protein kinase family. CDC2/CDKX subfamily.</text>
</comment>
<dbReference type="PANTHER" id="PTHR24056">
    <property type="entry name" value="CELL DIVISION PROTEIN KINASE"/>
    <property type="match status" value="1"/>
</dbReference>